<sequence>MKKIVFIAFLFIGISLQAQKFDLGKVTVQELSEKVCPIDSSAPAAILFNEAKTSFVYSADEGFRIVTEIMTKIKIYKKEGYDYANHAERYYIGGSANAEQVIYSKAATYNLVNGKVEKTKLSSDGEFREDLNKFWAVKKITMPNVKEGSIIEYKVTITSEYIQNFPTWDFQKDIPVMYSEYTTYIPEYFQYNLYIKGFLSPLKTTNGKQRTIQFSSVNMLDKSTLTGREQNSMSFNEAITTYVLENIQALKDEPYTNNIDNYRSALIHELASTRYPGQPFKNFATDWDTVAKQIYENDNFGSELNKSGYYEKDVETLLKDVTDPEEKIALLFNFVKSRMNWDEFIGYSCNDGVRKAYQNQKGNTAEINLMLTSMMRFIGLNANPIILSTRSNGIALFPSRTAFNYVICGVTFQDKLYLLDATDKNAMPNILPTRDLNWMGRMIQKDGTNTLISLSPEFISKDMITMMATIDETGKVKGKLKEMYYDYDAFRFRSNYGGLTTDSHMDRIEKNNKGIEIQNYSVQNVKDLAQPIVEGFEFDDNNSVEIIGGKLYVNPLLFQTLHENPFKQDSREFPVDFLYPNQNRYMVALTIPEGYSVESMPKPKAFSMPDNKASFKFNITNDDRNIQIIMTFDINSAVILADEYVILKELMAELVRLQTEKIVLKKN</sequence>
<dbReference type="Proteomes" id="UP000289857">
    <property type="component" value="Unassembled WGS sequence"/>
</dbReference>
<dbReference type="Gene3D" id="3.10.620.30">
    <property type="match status" value="1"/>
</dbReference>
<dbReference type="EMBL" id="SBKN01000005">
    <property type="protein sequence ID" value="RXR22216.1"/>
    <property type="molecule type" value="Genomic_DNA"/>
</dbReference>
<dbReference type="Gene3D" id="2.60.120.1130">
    <property type="match status" value="1"/>
</dbReference>
<dbReference type="Gene3D" id="2.60.40.3140">
    <property type="match status" value="1"/>
</dbReference>
<feature type="chain" id="PRO_5020432401" evidence="1">
    <location>
        <begin position="21"/>
        <end position="667"/>
    </location>
</feature>
<evidence type="ECO:0000256" key="1">
    <source>
        <dbReference type="SAM" id="SignalP"/>
    </source>
</evidence>
<keyword evidence="1" id="KW-0732">Signal</keyword>
<reference evidence="4" key="1">
    <citation type="submission" date="2019-01" db="EMBL/GenBank/DDBJ databases">
        <title>Cytophagaceae bacterium strain CAR-16.</title>
        <authorList>
            <person name="Chen W.-M."/>
        </authorList>
    </citation>
    <scope>NUCLEOTIDE SEQUENCE [LARGE SCALE GENOMIC DNA]</scope>
    <source>
        <strain evidence="4">WWJ-16</strain>
    </source>
</reference>
<name>A0A4Q1K8W8_9FLAO</name>
<feature type="signal peptide" evidence="1">
    <location>
        <begin position="1"/>
        <end position="20"/>
    </location>
</feature>
<organism evidence="3 4">
    <name type="scientific">Flavobacterium stagni</name>
    <dbReference type="NCBI Taxonomy" id="2506421"/>
    <lineage>
        <taxon>Bacteria</taxon>
        <taxon>Pseudomonadati</taxon>
        <taxon>Bacteroidota</taxon>
        <taxon>Flavobacteriia</taxon>
        <taxon>Flavobacteriales</taxon>
        <taxon>Flavobacteriaceae</taxon>
        <taxon>Flavobacterium</taxon>
    </lineage>
</organism>
<keyword evidence="4" id="KW-1185">Reference proteome</keyword>
<dbReference type="AlphaFoldDB" id="A0A4Q1K8W8"/>
<gene>
    <name evidence="3" type="ORF">EQG61_09465</name>
</gene>
<dbReference type="OrthoDB" id="98874at2"/>
<comment type="caution">
    <text evidence="3">The sequence shown here is derived from an EMBL/GenBank/DDBJ whole genome shotgun (WGS) entry which is preliminary data.</text>
</comment>
<evidence type="ECO:0000259" key="2">
    <source>
        <dbReference type="Pfam" id="PF12969"/>
    </source>
</evidence>
<accession>A0A4Q1K8W8</accession>
<evidence type="ECO:0000313" key="4">
    <source>
        <dbReference type="Proteomes" id="UP000289857"/>
    </source>
</evidence>
<dbReference type="Pfam" id="PF12969">
    <property type="entry name" value="DUF3857"/>
    <property type="match status" value="1"/>
</dbReference>
<proteinExistence type="predicted"/>
<evidence type="ECO:0000313" key="3">
    <source>
        <dbReference type="EMBL" id="RXR22216.1"/>
    </source>
</evidence>
<dbReference type="RefSeq" id="WP_129461674.1">
    <property type="nucleotide sequence ID" value="NZ_SBKN01000005.1"/>
</dbReference>
<dbReference type="InterPro" id="IPR024618">
    <property type="entry name" value="DUF3857"/>
</dbReference>
<protein>
    <submittedName>
        <fullName evidence="3">DUF3857 domain-containing protein</fullName>
    </submittedName>
</protein>
<feature type="domain" description="DUF3857" evidence="2">
    <location>
        <begin position="72"/>
        <end position="216"/>
    </location>
</feature>